<evidence type="ECO:0000313" key="5">
    <source>
        <dbReference type="EMBL" id="WDI31317.1"/>
    </source>
</evidence>
<name>A0AAF0CGZ7_9PROT</name>
<keyword evidence="3 4" id="KW-0067">ATP-binding</keyword>
<dbReference type="SUPFAM" id="SSF55931">
    <property type="entry name" value="Glutamine synthetase/guanido kinase"/>
    <property type="match status" value="1"/>
</dbReference>
<dbReference type="PANTHER" id="PTHR36510">
    <property type="entry name" value="GLUTAMATE--CYSTEINE LIGASE 2-RELATED"/>
    <property type="match status" value="1"/>
</dbReference>
<dbReference type="InterPro" id="IPR011793">
    <property type="entry name" value="YbdK"/>
</dbReference>
<dbReference type="GO" id="GO:0042398">
    <property type="term" value="P:modified amino acid biosynthetic process"/>
    <property type="evidence" value="ECO:0007669"/>
    <property type="project" value="InterPro"/>
</dbReference>
<dbReference type="RefSeq" id="WP_274493184.1">
    <property type="nucleotide sequence ID" value="NZ_CP118166.1"/>
</dbReference>
<keyword evidence="2 4" id="KW-0547">Nucleotide-binding</keyword>
<evidence type="ECO:0000313" key="6">
    <source>
        <dbReference type="Proteomes" id="UP001214043"/>
    </source>
</evidence>
<proteinExistence type="inferred from homology"/>
<evidence type="ECO:0000256" key="2">
    <source>
        <dbReference type="ARBA" id="ARBA00022741"/>
    </source>
</evidence>
<evidence type="ECO:0000256" key="1">
    <source>
        <dbReference type="ARBA" id="ARBA00022598"/>
    </source>
</evidence>
<comment type="catalytic activity">
    <reaction evidence="4">
        <text>L-cysteine + L-glutamate + ATP = gamma-L-glutamyl-L-cysteine + ADP + phosphate + H(+)</text>
        <dbReference type="Rhea" id="RHEA:13285"/>
        <dbReference type="ChEBI" id="CHEBI:15378"/>
        <dbReference type="ChEBI" id="CHEBI:29985"/>
        <dbReference type="ChEBI" id="CHEBI:30616"/>
        <dbReference type="ChEBI" id="CHEBI:35235"/>
        <dbReference type="ChEBI" id="CHEBI:43474"/>
        <dbReference type="ChEBI" id="CHEBI:58173"/>
        <dbReference type="ChEBI" id="CHEBI:456216"/>
        <dbReference type="EC" id="6.3.2.2"/>
    </reaction>
</comment>
<comment type="function">
    <text evidence="4">ATP-dependent carboxylate-amine ligase which exhibits weak glutamate--cysteine ligase activity.</text>
</comment>
<protein>
    <recommendedName>
        <fullName evidence="4">Putative glutamate--cysteine ligase 2</fullName>
        <ecNumber evidence="4">6.3.2.2</ecNumber>
    </recommendedName>
    <alternativeName>
        <fullName evidence="4">Gamma-glutamylcysteine synthetase 2</fullName>
        <shortName evidence="4">GCS 2</shortName>
        <shortName evidence="4">Gamma-GCS 2</shortName>
    </alternativeName>
</protein>
<dbReference type="AlphaFoldDB" id="A0AAF0CGZ7"/>
<dbReference type="Pfam" id="PF04107">
    <property type="entry name" value="GCS2"/>
    <property type="match status" value="1"/>
</dbReference>
<dbReference type="Gene3D" id="3.30.590.20">
    <property type="match status" value="1"/>
</dbReference>
<dbReference type="NCBIfam" id="TIGR02050">
    <property type="entry name" value="gshA_cyan_rel"/>
    <property type="match status" value="1"/>
</dbReference>
<organism evidence="5 6">
    <name type="scientific">Hyphococcus flavus</name>
    <dbReference type="NCBI Taxonomy" id="1866326"/>
    <lineage>
        <taxon>Bacteria</taxon>
        <taxon>Pseudomonadati</taxon>
        <taxon>Pseudomonadota</taxon>
        <taxon>Alphaproteobacteria</taxon>
        <taxon>Parvularculales</taxon>
        <taxon>Parvularculaceae</taxon>
        <taxon>Hyphococcus</taxon>
    </lineage>
</organism>
<keyword evidence="1 4" id="KW-0436">Ligase</keyword>
<dbReference type="EC" id="6.3.2.2" evidence="4"/>
<sequence length="379" mass="43300">MLPALTLGLEEEYLLVDPETRDLVSEPSPEFMSECKERLGERVTPEFLKCQVEIGTPVCANISDARHHLNALRSVIINTADKFGMKLMAASTHPFAQWGRQKHTEAPRYDLLDADLGGVIRRMLICGMHVHAGIEDQEDRIDLMNQARYFLPHLLALSTSSPFWGGHDMAMRCSRLGIFDSMPRTGIPDRYESWSEYERMIERLIHAGVMEDGSKLWWDMRPSARFPTVEMRITDVCTRMEDALCIAALYQSILRMLARIKQRNMRWRIYPRIMLEENRWRAQRYGCTKSMIDLGRGECVPFGSLIEEIIEIVTEDATALGCLKEVQHARVILKRGTSACRQIDTYTEARKDGADEREAFVKVVDMLIGDTAADLPETA</sequence>
<dbReference type="GO" id="GO:0004357">
    <property type="term" value="F:glutamate-cysteine ligase activity"/>
    <property type="evidence" value="ECO:0007669"/>
    <property type="project" value="UniProtKB-EC"/>
</dbReference>
<dbReference type="InterPro" id="IPR006336">
    <property type="entry name" value="GCS2"/>
</dbReference>
<dbReference type="InterPro" id="IPR050141">
    <property type="entry name" value="GCL_type2/YbdK_subfam"/>
</dbReference>
<dbReference type="GO" id="GO:0005524">
    <property type="term" value="F:ATP binding"/>
    <property type="evidence" value="ECO:0007669"/>
    <property type="project" value="UniProtKB-KW"/>
</dbReference>
<dbReference type="InterPro" id="IPR014746">
    <property type="entry name" value="Gln_synth/guanido_kin_cat_dom"/>
</dbReference>
<dbReference type="EMBL" id="CP118166">
    <property type="protein sequence ID" value="WDI31317.1"/>
    <property type="molecule type" value="Genomic_DNA"/>
</dbReference>
<dbReference type="NCBIfam" id="NF010039">
    <property type="entry name" value="PRK13515.1"/>
    <property type="match status" value="1"/>
</dbReference>
<accession>A0AAF0CGZ7</accession>
<dbReference type="PANTHER" id="PTHR36510:SF1">
    <property type="entry name" value="GLUTAMATE--CYSTEINE LIGASE 2-RELATED"/>
    <property type="match status" value="1"/>
</dbReference>
<gene>
    <name evidence="5" type="ORF">PUV54_15310</name>
</gene>
<evidence type="ECO:0000256" key="3">
    <source>
        <dbReference type="ARBA" id="ARBA00022840"/>
    </source>
</evidence>
<dbReference type="Proteomes" id="UP001214043">
    <property type="component" value="Chromosome"/>
</dbReference>
<comment type="similarity">
    <text evidence="4">Belongs to the glutamate--cysteine ligase type 2 family. YbdK subfamily.</text>
</comment>
<keyword evidence="6" id="KW-1185">Reference proteome</keyword>
<dbReference type="KEGG" id="hfl:PUV54_15310"/>
<evidence type="ECO:0000256" key="4">
    <source>
        <dbReference type="HAMAP-Rule" id="MF_01609"/>
    </source>
</evidence>
<reference evidence="5" key="1">
    <citation type="submission" date="2023-02" db="EMBL/GenBank/DDBJ databases">
        <title>Genome sequence of Hyphococcus flavus.</title>
        <authorList>
            <person name="Rong J.-C."/>
            <person name="Zhao Q."/>
            <person name="Yi M."/>
            <person name="Wu J.-Y."/>
        </authorList>
    </citation>
    <scope>NUCLEOTIDE SEQUENCE</scope>
    <source>
        <strain evidence="5">MCCC 1K03223</strain>
    </source>
</reference>
<dbReference type="HAMAP" id="MF_01609">
    <property type="entry name" value="Glu_cys_ligase_2"/>
    <property type="match status" value="1"/>
</dbReference>